<dbReference type="InterPro" id="IPR001119">
    <property type="entry name" value="SLH_dom"/>
</dbReference>
<feature type="domain" description="SLH" evidence="2">
    <location>
        <begin position="570"/>
        <end position="633"/>
    </location>
</feature>
<dbReference type="PROSITE" id="PS51272">
    <property type="entry name" value="SLH"/>
    <property type="match status" value="2"/>
</dbReference>
<dbReference type="SUPFAM" id="SSF56601">
    <property type="entry name" value="beta-lactamase/transpeptidase-like"/>
    <property type="match status" value="1"/>
</dbReference>
<dbReference type="RefSeq" id="WP_344912322.1">
    <property type="nucleotide sequence ID" value="NZ_BAAAYO010000010.1"/>
</dbReference>
<gene>
    <name evidence="3" type="ORF">ACFFNY_08575</name>
</gene>
<name>A0ABV5VTJ3_9BACL</name>
<keyword evidence="3" id="KW-0378">Hydrolase</keyword>
<evidence type="ECO:0000259" key="2">
    <source>
        <dbReference type="PROSITE" id="PS51272"/>
    </source>
</evidence>
<proteinExistence type="predicted"/>
<evidence type="ECO:0000256" key="1">
    <source>
        <dbReference type="SAM" id="SignalP"/>
    </source>
</evidence>
<dbReference type="GO" id="GO:0016787">
    <property type="term" value="F:hydrolase activity"/>
    <property type="evidence" value="ECO:0007669"/>
    <property type="project" value="UniProtKB-KW"/>
</dbReference>
<dbReference type="PANTHER" id="PTHR46825:SF9">
    <property type="entry name" value="BETA-LACTAMASE-RELATED DOMAIN-CONTAINING PROTEIN"/>
    <property type="match status" value="1"/>
</dbReference>
<sequence>MNAWRTFRVKTALTLGLVTAASAIGGGSPHLLSASTASAESSASAKPAAPFEAAAAGVSAKLADSGPRNPGEVERFLDEFMARPDIANHLAGAVAVVTSGEDVLVKKGYGYADLQRKLPVDPDRTVFRVASISKVVTATAVLQLAEQGKLDLDKDVSAYLGEVRIPNRTDVPLTMRDLLTNSTGFEYGDTSEQTTPDLQRDVSLVSFVREHVPTVIREPGKFYRYDNLGFTIMGYAVEQTAGRPFEEYVQDHLFKPLGMTNSSFRLTPTMVSQLAVPYNVTGDPIPLYTTVPSVLPAGGMLSTGADMAMFMMAHLNGGKLGNAKILGEATAEDMHKPKLAIHPELPNMAYGFEYANRQLYNGRNVVEKSGDEDGYHSNMWLLPDEKVGVFLSVNKDFDFRAPFFEAFMDRYYPEEPSPRQPRTSDRQSLVKFEGVYSDLRNRMWTTRIRAEDGALIANDPLGEHKLREIGPLLFQDEQGVQAAFALNADGTVRAFYYDLKSDSWSQKMPEPLSYPDIPPDHPYAPYISHLRQLGVIGQEGETASFQSDQPIARGEFIAWFIRWAGIAPSGQQPVFTDLSGNPYGQEIQAAYEFGIIEGTGNGTFDPERPMSREEAAMVVWNMASAYLHAAPQEAVLGGSTDYWAMEGVRYAVAKRLYGPEIDGTQDAVDYQSKAPLLRQEAAALLSTFADNLY</sequence>
<dbReference type="InterPro" id="IPR012338">
    <property type="entry name" value="Beta-lactam/transpept-like"/>
</dbReference>
<dbReference type="InterPro" id="IPR050491">
    <property type="entry name" value="AmpC-like"/>
</dbReference>
<comment type="caution">
    <text evidence="3">The sequence shown here is derived from an EMBL/GenBank/DDBJ whole genome shotgun (WGS) entry which is preliminary data.</text>
</comment>
<organism evidence="3 4">
    <name type="scientific">Paenibacillus hodogayensis</name>
    <dbReference type="NCBI Taxonomy" id="279208"/>
    <lineage>
        <taxon>Bacteria</taxon>
        <taxon>Bacillati</taxon>
        <taxon>Bacillota</taxon>
        <taxon>Bacilli</taxon>
        <taxon>Bacillales</taxon>
        <taxon>Paenibacillaceae</taxon>
        <taxon>Paenibacillus</taxon>
    </lineage>
</organism>
<dbReference type="EMBL" id="JBHMAG010000007">
    <property type="protein sequence ID" value="MFB9751624.1"/>
    <property type="molecule type" value="Genomic_DNA"/>
</dbReference>
<reference evidence="3 4" key="1">
    <citation type="submission" date="2024-09" db="EMBL/GenBank/DDBJ databases">
        <authorList>
            <person name="Sun Q."/>
            <person name="Mori K."/>
        </authorList>
    </citation>
    <scope>NUCLEOTIDE SEQUENCE [LARGE SCALE GENOMIC DNA]</scope>
    <source>
        <strain evidence="3 4">JCM 12520</strain>
    </source>
</reference>
<dbReference type="PANTHER" id="PTHR46825">
    <property type="entry name" value="D-ALANYL-D-ALANINE-CARBOXYPEPTIDASE/ENDOPEPTIDASE AMPH"/>
    <property type="match status" value="1"/>
</dbReference>
<dbReference type="Pfam" id="PF00144">
    <property type="entry name" value="Beta-lactamase"/>
    <property type="match status" value="1"/>
</dbReference>
<dbReference type="Proteomes" id="UP001589619">
    <property type="component" value="Unassembled WGS sequence"/>
</dbReference>
<dbReference type="Gene3D" id="3.40.710.10">
    <property type="entry name" value="DD-peptidase/beta-lactamase superfamily"/>
    <property type="match status" value="1"/>
</dbReference>
<dbReference type="InterPro" id="IPR001466">
    <property type="entry name" value="Beta-lactam-related"/>
</dbReference>
<dbReference type="Pfam" id="PF00395">
    <property type="entry name" value="SLH"/>
    <property type="match status" value="1"/>
</dbReference>
<feature type="chain" id="PRO_5045257973" evidence="1">
    <location>
        <begin position="24"/>
        <end position="693"/>
    </location>
</feature>
<keyword evidence="4" id="KW-1185">Reference proteome</keyword>
<evidence type="ECO:0000313" key="4">
    <source>
        <dbReference type="Proteomes" id="UP001589619"/>
    </source>
</evidence>
<feature type="signal peptide" evidence="1">
    <location>
        <begin position="1"/>
        <end position="23"/>
    </location>
</feature>
<accession>A0ABV5VTJ3</accession>
<evidence type="ECO:0000313" key="3">
    <source>
        <dbReference type="EMBL" id="MFB9751624.1"/>
    </source>
</evidence>
<protein>
    <submittedName>
        <fullName evidence="3">Serine hydrolase</fullName>
    </submittedName>
</protein>
<keyword evidence="1" id="KW-0732">Signal</keyword>
<feature type="domain" description="SLH" evidence="2">
    <location>
        <begin position="510"/>
        <end position="569"/>
    </location>
</feature>